<accession>A0A420VJM3</accession>
<organism evidence="1 2">
    <name type="scientific">Caldibacillus debilis GB1</name>
    <dbReference type="NCBI Taxonomy" id="1339248"/>
    <lineage>
        <taxon>Bacteria</taxon>
        <taxon>Bacillati</taxon>
        <taxon>Bacillota</taxon>
        <taxon>Bacilli</taxon>
        <taxon>Bacillales</taxon>
        <taxon>Bacillaceae</taxon>
        <taxon>Caldibacillus</taxon>
    </lineage>
</organism>
<dbReference type="AlphaFoldDB" id="A0A420VJM3"/>
<dbReference type="EMBL" id="AZRV01000006">
    <property type="protein sequence ID" value="RKO63543.1"/>
    <property type="molecule type" value="Genomic_DNA"/>
</dbReference>
<gene>
    <name evidence="1" type="ORF">Cdeb_02806</name>
</gene>
<reference evidence="1 2" key="1">
    <citation type="submission" date="2013-12" db="EMBL/GenBank/DDBJ databases">
        <title>Genome and proteome characterization of Caldibacillus debilis GB1 derived from a cellulolytic aero-tolerant co-culture.</title>
        <authorList>
            <person name="Wushke S.T."/>
            <person name="Zhang X."/>
            <person name="Fristensky B."/>
            <person name="Wilkins J.A."/>
            <person name="Levin D.B."/>
            <person name="Sparling R."/>
        </authorList>
    </citation>
    <scope>NUCLEOTIDE SEQUENCE [LARGE SCALE GENOMIC DNA]</scope>
    <source>
        <strain evidence="1 2">GB1</strain>
    </source>
</reference>
<sequence length="51" mass="5895">MRKFKARIYANASVELIAIIKESNGYIELDEVLEVIDIDDIDDIKIINEIE</sequence>
<protein>
    <submittedName>
        <fullName evidence="1">Uncharacterized protein</fullName>
    </submittedName>
</protein>
<dbReference type="Proteomes" id="UP000286235">
    <property type="component" value="Unassembled WGS sequence"/>
</dbReference>
<comment type="caution">
    <text evidence="1">The sequence shown here is derived from an EMBL/GenBank/DDBJ whole genome shotgun (WGS) entry which is preliminary data.</text>
</comment>
<evidence type="ECO:0000313" key="1">
    <source>
        <dbReference type="EMBL" id="RKO63543.1"/>
    </source>
</evidence>
<evidence type="ECO:0000313" key="2">
    <source>
        <dbReference type="Proteomes" id="UP000286235"/>
    </source>
</evidence>
<proteinExistence type="predicted"/>
<dbReference type="RefSeq" id="WP_183041498.1">
    <property type="nucleotide sequence ID" value="NZ_AZRV01000006.1"/>
</dbReference>
<name>A0A420VJM3_9BACI</name>
<keyword evidence="2" id="KW-1185">Reference proteome</keyword>